<feature type="region of interest" description="Disordered" evidence="1">
    <location>
        <begin position="217"/>
        <end position="264"/>
    </location>
</feature>
<keyword evidence="3" id="KW-1185">Reference proteome</keyword>
<evidence type="ECO:0000313" key="2">
    <source>
        <dbReference type="EMBL" id="KAF2844292.1"/>
    </source>
</evidence>
<dbReference type="AlphaFoldDB" id="A0A6A7AMQ6"/>
<feature type="compositionally biased region" description="Polar residues" evidence="1">
    <location>
        <begin position="93"/>
        <end position="109"/>
    </location>
</feature>
<feature type="region of interest" description="Disordered" evidence="1">
    <location>
        <begin position="141"/>
        <end position="202"/>
    </location>
</feature>
<name>A0A6A7AMQ6_9PLEO</name>
<feature type="compositionally biased region" description="Low complexity" evidence="1">
    <location>
        <begin position="185"/>
        <end position="197"/>
    </location>
</feature>
<feature type="compositionally biased region" description="Low complexity" evidence="1">
    <location>
        <begin position="217"/>
        <end position="239"/>
    </location>
</feature>
<protein>
    <submittedName>
        <fullName evidence="2">Uncharacterized protein</fullName>
    </submittedName>
</protein>
<sequence length="264" mass="27693">MQHHHNGKSDRIPPPADQAAYQGTRYPDQASDSRACCEQGDATGTADRTLGGPPESAGVGRRGIRWQRWGRSKGQCAKPGTPTGIAGPEAGSDISSYSNNTLVGPSSPQRKTCVAIMLSESEQDSQPELLSDSQISELDLLDQRGVVHSSGASTGGDDEDDEDLSEYDSDTPSQATTADFDFLDDSSSGDLSASGSSYQPDSVLDFATSDSGIFSTTDSSDSFVTDSSDLSTIDSSVSSNADADRNSNVHPTVEEQLPSSVQVL</sequence>
<feature type="compositionally biased region" description="Basic residues" evidence="1">
    <location>
        <begin position="62"/>
        <end position="71"/>
    </location>
</feature>
<feature type="compositionally biased region" description="Acidic residues" evidence="1">
    <location>
        <begin position="156"/>
        <end position="169"/>
    </location>
</feature>
<organism evidence="2 3">
    <name type="scientific">Plenodomus tracheiphilus IPT5</name>
    <dbReference type="NCBI Taxonomy" id="1408161"/>
    <lineage>
        <taxon>Eukaryota</taxon>
        <taxon>Fungi</taxon>
        <taxon>Dikarya</taxon>
        <taxon>Ascomycota</taxon>
        <taxon>Pezizomycotina</taxon>
        <taxon>Dothideomycetes</taxon>
        <taxon>Pleosporomycetidae</taxon>
        <taxon>Pleosporales</taxon>
        <taxon>Pleosporineae</taxon>
        <taxon>Leptosphaeriaceae</taxon>
        <taxon>Plenodomus</taxon>
    </lineage>
</organism>
<gene>
    <name evidence="2" type="ORF">T440DRAFT_484298</name>
</gene>
<dbReference type="Proteomes" id="UP000799423">
    <property type="component" value="Unassembled WGS sequence"/>
</dbReference>
<reference evidence="2" key="1">
    <citation type="submission" date="2020-01" db="EMBL/GenBank/DDBJ databases">
        <authorList>
            <consortium name="DOE Joint Genome Institute"/>
            <person name="Haridas S."/>
            <person name="Albert R."/>
            <person name="Binder M."/>
            <person name="Bloem J."/>
            <person name="Labutti K."/>
            <person name="Salamov A."/>
            <person name="Andreopoulos B."/>
            <person name="Baker S.E."/>
            <person name="Barry K."/>
            <person name="Bills G."/>
            <person name="Bluhm B.H."/>
            <person name="Cannon C."/>
            <person name="Castanera R."/>
            <person name="Culley D.E."/>
            <person name="Daum C."/>
            <person name="Ezra D."/>
            <person name="Gonzalez J.B."/>
            <person name="Henrissat B."/>
            <person name="Kuo A."/>
            <person name="Liang C."/>
            <person name="Lipzen A."/>
            <person name="Lutzoni F."/>
            <person name="Magnuson J."/>
            <person name="Mondo S."/>
            <person name="Nolan M."/>
            <person name="Ohm R."/>
            <person name="Pangilinan J."/>
            <person name="Park H.-J."/>
            <person name="Ramirez L."/>
            <person name="Alfaro M."/>
            <person name="Sun H."/>
            <person name="Tritt A."/>
            <person name="Yoshinaga Y."/>
            <person name="Zwiers L.-H."/>
            <person name="Turgeon B.G."/>
            <person name="Goodwin S.B."/>
            <person name="Spatafora J.W."/>
            <person name="Crous P.W."/>
            <person name="Grigoriev I.V."/>
        </authorList>
    </citation>
    <scope>NUCLEOTIDE SEQUENCE</scope>
    <source>
        <strain evidence="2">IPT5</strain>
    </source>
</reference>
<proteinExistence type="predicted"/>
<evidence type="ECO:0000313" key="3">
    <source>
        <dbReference type="Proteomes" id="UP000799423"/>
    </source>
</evidence>
<feature type="region of interest" description="Disordered" evidence="1">
    <location>
        <begin position="1"/>
        <end position="109"/>
    </location>
</feature>
<evidence type="ECO:0000256" key="1">
    <source>
        <dbReference type="SAM" id="MobiDB-lite"/>
    </source>
</evidence>
<dbReference type="EMBL" id="MU006392">
    <property type="protein sequence ID" value="KAF2844292.1"/>
    <property type="molecule type" value="Genomic_DNA"/>
</dbReference>
<accession>A0A6A7AMQ6</accession>